<accession>A0A0C9XHB4</accession>
<evidence type="ECO:0000313" key="2">
    <source>
        <dbReference type="EMBL" id="KIK11720.1"/>
    </source>
</evidence>
<protein>
    <recommendedName>
        <fullName evidence="1">CxC1-like cysteine cluster associated with KDZ transposases domain-containing protein</fullName>
    </recommendedName>
</protein>
<feature type="domain" description="CxC1-like cysteine cluster associated with KDZ transposases" evidence="1">
    <location>
        <begin position="70"/>
        <end position="131"/>
    </location>
</feature>
<sequence length="179" mass="19612">MLDSKEASSSNETVGCTCITHPTNKSISLCVSWQAVIRTIIDPFIKYTTATLGKPLPSLGSPLSSCFMSINISSCNCSTLHQTLISHGLFPTAPSQPQMAMSVELLSFYCALFEHSCDAINALATALSMYYSRQGFCMTNQQGTTVKDPFWCGLSQAAQWYTILQVEVEKQVDSILQRC</sequence>
<dbReference type="OrthoDB" id="3067228at2759"/>
<dbReference type="AlphaFoldDB" id="A0A0C9XHB4"/>
<dbReference type="Proteomes" id="UP000054018">
    <property type="component" value="Unassembled WGS sequence"/>
</dbReference>
<evidence type="ECO:0000313" key="3">
    <source>
        <dbReference type="Proteomes" id="UP000054018"/>
    </source>
</evidence>
<dbReference type="Pfam" id="PF18802">
    <property type="entry name" value="CxC1"/>
    <property type="match status" value="1"/>
</dbReference>
<dbReference type="InterPro" id="IPR041320">
    <property type="entry name" value="CxC1"/>
</dbReference>
<gene>
    <name evidence="2" type="ORF">PISMIDRAFT_122242</name>
</gene>
<reference evidence="2 3" key="1">
    <citation type="submission" date="2014-04" db="EMBL/GenBank/DDBJ databases">
        <authorList>
            <consortium name="DOE Joint Genome Institute"/>
            <person name="Kuo A."/>
            <person name="Kohler A."/>
            <person name="Costa M.D."/>
            <person name="Nagy L.G."/>
            <person name="Floudas D."/>
            <person name="Copeland A."/>
            <person name="Barry K.W."/>
            <person name="Cichocki N."/>
            <person name="Veneault-Fourrey C."/>
            <person name="LaButti K."/>
            <person name="Lindquist E.A."/>
            <person name="Lipzen A."/>
            <person name="Lundell T."/>
            <person name="Morin E."/>
            <person name="Murat C."/>
            <person name="Sun H."/>
            <person name="Tunlid A."/>
            <person name="Henrissat B."/>
            <person name="Grigoriev I.V."/>
            <person name="Hibbett D.S."/>
            <person name="Martin F."/>
            <person name="Nordberg H.P."/>
            <person name="Cantor M.N."/>
            <person name="Hua S.X."/>
        </authorList>
    </citation>
    <scope>NUCLEOTIDE SEQUENCE [LARGE SCALE GENOMIC DNA]</scope>
    <source>
        <strain evidence="2 3">441</strain>
    </source>
</reference>
<keyword evidence="3" id="KW-1185">Reference proteome</keyword>
<dbReference type="EMBL" id="KN834168">
    <property type="protein sequence ID" value="KIK11720.1"/>
    <property type="molecule type" value="Genomic_DNA"/>
</dbReference>
<evidence type="ECO:0000259" key="1">
    <source>
        <dbReference type="Pfam" id="PF18802"/>
    </source>
</evidence>
<name>A0A0C9XHB4_9AGAM</name>
<organism evidence="2 3">
    <name type="scientific">Pisolithus microcarpus 441</name>
    <dbReference type="NCBI Taxonomy" id="765257"/>
    <lineage>
        <taxon>Eukaryota</taxon>
        <taxon>Fungi</taxon>
        <taxon>Dikarya</taxon>
        <taxon>Basidiomycota</taxon>
        <taxon>Agaricomycotina</taxon>
        <taxon>Agaricomycetes</taxon>
        <taxon>Agaricomycetidae</taxon>
        <taxon>Boletales</taxon>
        <taxon>Sclerodermatineae</taxon>
        <taxon>Pisolithaceae</taxon>
        <taxon>Pisolithus</taxon>
    </lineage>
</organism>
<dbReference type="HOGENOM" id="CLU_1504045_0_0_1"/>
<proteinExistence type="predicted"/>
<reference evidence="3" key="2">
    <citation type="submission" date="2015-01" db="EMBL/GenBank/DDBJ databases">
        <title>Evolutionary Origins and Diversification of the Mycorrhizal Mutualists.</title>
        <authorList>
            <consortium name="DOE Joint Genome Institute"/>
            <consortium name="Mycorrhizal Genomics Consortium"/>
            <person name="Kohler A."/>
            <person name="Kuo A."/>
            <person name="Nagy L.G."/>
            <person name="Floudas D."/>
            <person name="Copeland A."/>
            <person name="Barry K.W."/>
            <person name="Cichocki N."/>
            <person name="Veneault-Fourrey C."/>
            <person name="LaButti K."/>
            <person name="Lindquist E.A."/>
            <person name="Lipzen A."/>
            <person name="Lundell T."/>
            <person name="Morin E."/>
            <person name="Murat C."/>
            <person name="Riley R."/>
            <person name="Ohm R."/>
            <person name="Sun H."/>
            <person name="Tunlid A."/>
            <person name="Henrissat B."/>
            <person name="Grigoriev I.V."/>
            <person name="Hibbett D.S."/>
            <person name="Martin F."/>
        </authorList>
    </citation>
    <scope>NUCLEOTIDE SEQUENCE [LARGE SCALE GENOMIC DNA]</scope>
    <source>
        <strain evidence="3">441</strain>
    </source>
</reference>